<dbReference type="OrthoDB" id="9794157at2"/>
<proteinExistence type="predicted"/>
<dbReference type="PANTHER" id="PTHR43682:SF1">
    <property type="entry name" value="LACTATE UTILIZATION PROTEIN C"/>
    <property type="match status" value="1"/>
</dbReference>
<dbReference type="AlphaFoldDB" id="A0A221KEA6"/>
<dbReference type="SUPFAM" id="SSF100950">
    <property type="entry name" value="NagB/RpiA/CoA transferase-like"/>
    <property type="match status" value="1"/>
</dbReference>
<gene>
    <name evidence="2" type="ORF">VITFI_CDS1580</name>
</gene>
<keyword evidence="3" id="KW-1185">Reference proteome</keyword>
<organism evidence="2 3">
    <name type="scientific">Vitreoscilla filiformis</name>
    <dbReference type="NCBI Taxonomy" id="63"/>
    <lineage>
        <taxon>Bacteria</taxon>
        <taxon>Pseudomonadati</taxon>
        <taxon>Pseudomonadota</taxon>
        <taxon>Betaproteobacteria</taxon>
        <taxon>Neisseriales</taxon>
        <taxon>Neisseriaceae</taxon>
        <taxon>Vitreoscilla</taxon>
    </lineage>
</organism>
<dbReference type="Proteomes" id="UP000199729">
    <property type="component" value="Chromosome"/>
</dbReference>
<dbReference type="Pfam" id="PF02589">
    <property type="entry name" value="LUD_dom"/>
    <property type="match status" value="1"/>
</dbReference>
<dbReference type="KEGG" id="vff:VITFI_CDS1580"/>
<reference evidence="2 3" key="1">
    <citation type="submission" date="2017-07" db="EMBL/GenBank/DDBJ databases">
        <title>Complete Genome Sequence of the cosmetic ferment Vitreoscilla filiformis (ATCC15551).</title>
        <authorList>
            <person name="Contreras S."/>
            <person name="Sagory-Zalkind P."/>
            <person name="Blanquart H."/>
            <person name="Iltis A."/>
            <person name="Morand S.C."/>
        </authorList>
    </citation>
    <scope>NUCLEOTIDE SEQUENCE [LARGE SCALE GENOMIC DNA]</scope>
    <source>
        <strain evidence="2 3">ATCC 15551</strain>
    </source>
</reference>
<dbReference type="EMBL" id="CP022423">
    <property type="protein sequence ID" value="ASM77358.1"/>
    <property type="molecule type" value="Genomic_DNA"/>
</dbReference>
<dbReference type="Gene3D" id="3.40.50.10420">
    <property type="entry name" value="NagB/RpiA/CoA transferase-like"/>
    <property type="match status" value="1"/>
</dbReference>
<dbReference type="RefSeq" id="WP_089416474.1">
    <property type="nucleotide sequence ID" value="NZ_CP022423.1"/>
</dbReference>
<dbReference type="InterPro" id="IPR024185">
    <property type="entry name" value="FTHF_cligase-like_sf"/>
</dbReference>
<evidence type="ECO:0000259" key="1">
    <source>
        <dbReference type="Pfam" id="PF02589"/>
    </source>
</evidence>
<dbReference type="PANTHER" id="PTHR43682">
    <property type="entry name" value="LACTATE UTILIZATION PROTEIN C"/>
    <property type="match status" value="1"/>
</dbReference>
<name>A0A221KEA6_VITFI</name>
<evidence type="ECO:0000313" key="3">
    <source>
        <dbReference type="Proteomes" id="UP000199729"/>
    </source>
</evidence>
<evidence type="ECO:0000313" key="2">
    <source>
        <dbReference type="EMBL" id="ASM77358.1"/>
    </source>
</evidence>
<feature type="domain" description="LUD" evidence="1">
    <location>
        <begin position="68"/>
        <end position="236"/>
    </location>
</feature>
<sequence length="247" mass="25829">MTLLDATASAAARRAILARLRGAAPAQPLPTPDLAPFFQSPFGRGVQGERPAPADLIAPFEAAARGWRAEVLHASPANWPAAVQQVLQQRGCRHLAVGQGFPGLHALTAQLAPQLGHGLTLHPFASPLEDWKPQLFDQIDAGLTCAAAGVADTGSLVLQPGPGEPRTLSLVPPLHIAVLPARRLYASLAAAWSALQPQADMPTNLLLISGPSKTADIQQVLAFGAHGPKELVIVLVNDLQNDSEVCA</sequence>
<protein>
    <submittedName>
        <fullName evidence="2">Lactate utilization protein C</fullName>
    </submittedName>
</protein>
<accession>A0A221KEA6</accession>
<dbReference type="InterPro" id="IPR003741">
    <property type="entry name" value="LUD_dom"/>
</dbReference>
<dbReference type="InterPro" id="IPR037171">
    <property type="entry name" value="NagB/RpiA_transferase-like"/>
</dbReference>